<dbReference type="GO" id="GO:0005759">
    <property type="term" value="C:mitochondrial matrix"/>
    <property type="evidence" value="ECO:0007669"/>
    <property type="project" value="UniProtKB-SubCell"/>
</dbReference>
<keyword evidence="15" id="KW-1185">Reference proteome</keyword>
<dbReference type="Gene3D" id="3.50.7.10">
    <property type="entry name" value="GroEL"/>
    <property type="match status" value="1"/>
</dbReference>
<evidence type="ECO:0000256" key="10">
    <source>
        <dbReference type="ARBA" id="ARBA00029756"/>
    </source>
</evidence>
<dbReference type="GO" id="GO:0042026">
    <property type="term" value="P:protein refolding"/>
    <property type="evidence" value="ECO:0007669"/>
    <property type="project" value="InterPro"/>
</dbReference>
<evidence type="ECO:0000256" key="13">
    <source>
        <dbReference type="ARBA" id="ARBA00037436"/>
    </source>
</evidence>
<dbReference type="InterPro" id="IPR027409">
    <property type="entry name" value="GroEL-like_apical_dom_sf"/>
</dbReference>
<keyword evidence="8" id="KW-0496">Mitochondrion</keyword>
<dbReference type="AlphaFoldDB" id="A0AAV7LI81"/>
<keyword evidence="6" id="KW-0067">ATP-binding</keyword>
<evidence type="ECO:0000256" key="2">
    <source>
        <dbReference type="ARBA" id="ARBA00006607"/>
    </source>
</evidence>
<comment type="similarity">
    <text evidence="2">Belongs to the chaperonin (HSP60) family.</text>
</comment>
<evidence type="ECO:0000256" key="11">
    <source>
        <dbReference type="ARBA" id="ARBA00030005"/>
    </source>
</evidence>
<keyword evidence="9" id="KW-0143">Chaperone</keyword>
<organism evidence="14 15">
    <name type="scientific">Pleurodeles waltl</name>
    <name type="common">Iberian ribbed newt</name>
    <dbReference type="NCBI Taxonomy" id="8319"/>
    <lineage>
        <taxon>Eukaryota</taxon>
        <taxon>Metazoa</taxon>
        <taxon>Chordata</taxon>
        <taxon>Craniata</taxon>
        <taxon>Vertebrata</taxon>
        <taxon>Euteleostomi</taxon>
        <taxon>Amphibia</taxon>
        <taxon>Batrachia</taxon>
        <taxon>Caudata</taxon>
        <taxon>Salamandroidea</taxon>
        <taxon>Salamandridae</taxon>
        <taxon>Pleurodelinae</taxon>
        <taxon>Pleurodeles</taxon>
    </lineage>
</organism>
<dbReference type="Gene3D" id="3.30.260.10">
    <property type="entry name" value="TCP-1-like chaperonin intermediate domain"/>
    <property type="match status" value="1"/>
</dbReference>
<evidence type="ECO:0000256" key="9">
    <source>
        <dbReference type="ARBA" id="ARBA00023186"/>
    </source>
</evidence>
<evidence type="ECO:0000256" key="1">
    <source>
        <dbReference type="ARBA" id="ARBA00004305"/>
    </source>
</evidence>
<comment type="function">
    <text evidence="13">Chaperonin implicated in mitochondrial protein import and macromolecular assembly. Together with Hsp10, facilitates the correct folding of imported proteins. May also prevent misfolding and promote the refolding and proper assembly of unfolded polypeptides generated under stress conditions in the mitochondrial matrix. The functional units of these chaperonins consist of heptameric rings of the large subunit Hsp60, which function as a back-to-back double ring. In a cyclic reaction, Hsp60 ring complexes bind one unfolded substrate protein per ring, followed by the binding of ATP and association with 2 heptameric rings of the co-chaperonin Hsp10. This leads to sequestration of the substrate protein in the inner cavity of Hsp60 where, for a certain period of time, it can fold undisturbed by other cell components. Synchronous hydrolysis of ATP in all Hsp60 subunits results in the dissociation of the chaperonin rings and the release of ADP and the folded substrate protein.</text>
</comment>
<dbReference type="InterPro" id="IPR027410">
    <property type="entry name" value="TCP-1-like_intermed_sf"/>
</dbReference>
<protein>
    <recommendedName>
        <fullName evidence="4">60 kDa heat shock protein, mitochondrial</fullName>
        <ecNumber evidence="3">5.6.1.7</ecNumber>
    </recommendedName>
    <alternativeName>
        <fullName evidence="10">60 kDa chaperonin</fullName>
    </alternativeName>
    <alternativeName>
        <fullName evidence="12">Chaperonin 60</fullName>
    </alternativeName>
    <alternativeName>
        <fullName evidence="11">Heat shock protein 60</fullName>
    </alternativeName>
</protein>
<evidence type="ECO:0000256" key="5">
    <source>
        <dbReference type="ARBA" id="ARBA00022741"/>
    </source>
</evidence>
<evidence type="ECO:0000256" key="6">
    <source>
        <dbReference type="ARBA" id="ARBA00022840"/>
    </source>
</evidence>
<sequence length="121" mass="13480">MLAIDAVTAELKKQSKPVTTPEEIAQVATILANGDLEIGNLISDAIKKVGYKGVITGKDGKTFHDELEIIEGEVIVTKDDTLLLKEKTDKTQIEKRVQEILEQLEVTNSDYEKEKLNEWLA</sequence>
<evidence type="ECO:0000256" key="3">
    <source>
        <dbReference type="ARBA" id="ARBA00012198"/>
    </source>
</evidence>
<evidence type="ECO:0000256" key="4">
    <source>
        <dbReference type="ARBA" id="ARBA00019981"/>
    </source>
</evidence>
<dbReference type="GO" id="GO:0005524">
    <property type="term" value="F:ATP binding"/>
    <property type="evidence" value="ECO:0007669"/>
    <property type="project" value="UniProtKB-KW"/>
</dbReference>
<keyword evidence="5" id="KW-0547">Nucleotide-binding</keyword>
<comment type="caution">
    <text evidence="14">The sequence shown here is derived from an EMBL/GenBank/DDBJ whole genome shotgun (WGS) entry which is preliminary data.</text>
</comment>
<name>A0AAV7LI81_PLEWA</name>
<evidence type="ECO:0000256" key="7">
    <source>
        <dbReference type="ARBA" id="ARBA00022946"/>
    </source>
</evidence>
<dbReference type="InterPro" id="IPR001844">
    <property type="entry name" value="Cpn60/GroEL"/>
</dbReference>
<dbReference type="SUPFAM" id="SSF54849">
    <property type="entry name" value="GroEL-intermediate domain like"/>
    <property type="match status" value="1"/>
</dbReference>
<dbReference type="FunFam" id="3.30.260.10:FF:000019">
    <property type="entry name" value="60 kDa heat shock mitochondrial"/>
    <property type="match status" value="1"/>
</dbReference>
<dbReference type="GO" id="GO:0140662">
    <property type="term" value="F:ATP-dependent protein folding chaperone"/>
    <property type="evidence" value="ECO:0007669"/>
    <property type="project" value="InterPro"/>
</dbReference>
<dbReference type="EC" id="5.6.1.7" evidence="3"/>
<dbReference type="InterPro" id="IPR027413">
    <property type="entry name" value="GROEL-like_equatorial_sf"/>
</dbReference>
<gene>
    <name evidence="14" type="ORF">NDU88_003281</name>
</gene>
<dbReference type="EMBL" id="JANPWB010000015">
    <property type="protein sequence ID" value="KAJ1090145.1"/>
    <property type="molecule type" value="Genomic_DNA"/>
</dbReference>
<evidence type="ECO:0000313" key="15">
    <source>
        <dbReference type="Proteomes" id="UP001066276"/>
    </source>
</evidence>
<dbReference type="Gene3D" id="1.10.560.10">
    <property type="entry name" value="GroEL-like equatorial domain"/>
    <property type="match status" value="1"/>
</dbReference>
<proteinExistence type="inferred from homology"/>
<evidence type="ECO:0000256" key="12">
    <source>
        <dbReference type="ARBA" id="ARBA00031799"/>
    </source>
</evidence>
<accession>A0AAV7LI81</accession>
<comment type="subcellular location">
    <subcellularLocation>
        <location evidence="1">Mitochondrion matrix</location>
    </subcellularLocation>
</comment>
<evidence type="ECO:0000313" key="14">
    <source>
        <dbReference type="EMBL" id="KAJ1090145.1"/>
    </source>
</evidence>
<reference evidence="14" key="1">
    <citation type="journal article" date="2022" name="bioRxiv">
        <title>Sequencing and chromosome-scale assembly of the giantPleurodeles waltlgenome.</title>
        <authorList>
            <person name="Brown T."/>
            <person name="Elewa A."/>
            <person name="Iarovenko S."/>
            <person name="Subramanian E."/>
            <person name="Araus A.J."/>
            <person name="Petzold A."/>
            <person name="Susuki M."/>
            <person name="Suzuki K.-i.T."/>
            <person name="Hayashi T."/>
            <person name="Toyoda A."/>
            <person name="Oliveira C."/>
            <person name="Osipova E."/>
            <person name="Leigh N.D."/>
            <person name="Simon A."/>
            <person name="Yun M.H."/>
        </authorList>
    </citation>
    <scope>NUCLEOTIDE SEQUENCE</scope>
    <source>
        <strain evidence="14">20211129_DDA</strain>
        <tissue evidence="14">Liver</tissue>
    </source>
</reference>
<dbReference type="Proteomes" id="UP001066276">
    <property type="component" value="Chromosome 11"/>
</dbReference>
<evidence type="ECO:0000256" key="8">
    <source>
        <dbReference type="ARBA" id="ARBA00023128"/>
    </source>
</evidence>
<dbReference type="PANTHER" id="PTHR45633">
    <property type="entry name" value="60 KDA HEAT SHOCK PROTEIN, MITOCHONDRIAL"/>
    <property type="match status" value="1"/>
</dbReference>
<keyword evidence="7" id="KW-0809">Transit peptide</keyword>